<name>A0A1V6SWA7_9EURO</name>
<accession>A0A1V6SWA7</accession>
<evidence type="ECO:0000313" key="3">
    <source>
        <dbReference type="Proteomes" id="UP000191285"/>
    </source>
</evidence>
<organism evidence="2 3">
    <name type="scientific">Penicillium steckii</name>
    <dbReference type="NCBI Taxonomy" id="303698"/>
    <lineage>
        <taxon>Eukaryota</taxon>
        <taxon>Fungi</taxon>
        <taxon>Dikarya</taxon>
        <taxon>Ascomycota</taxon>
        <taxon>Pezizomycotina</taxon>
        <taxon>Eurotiomycetes</taxon>
        <taxon>Eurotiomycetidae</taxon>
        <taxon>Eurotiales</taxon>
        <taxon>Aspergillaceae</taxon>
        <taxon>Penicillium</taxon>
    </lineage>
</organism>
<dbReference type="AlphaFoldDB" id="A0A1V6SWA7"/>
<dbReference type="EMBL" id="MLKD01000018">
    <property type="protein sequence ID" value="OQE18262.1"/>
    <property type="molecule type" value="Genomic_DNA"/>
</dbReference>
<dbReference type="Proteomes" id="UP000191285">
    <property type="component" value="Unassembled WGS sequence"/>
</dbReference>
<evidence type="ECO:0000313" key="2">
    <source>
        <dbReference type="EMBL" id="OQE18262.1"/>
    </source>
</evidence>
<protein>
    <submittedName>
        <fullName evidence="2">Uncharacterized protein</fullName>
    </submittedName>
</protein>
<keyword evidence="3" id="KW-1185">Reference proteome</keyword>
<reference evidence="3" key="1">
    <citation type="journal article" date="2017" name="Nat. Microbiol.">
        <title>Global analysis of biosynthetic gene clusters reveals vast potential of secondary metabolite production in Penicillium species.</title>
        <authorList>
            <person name="Nielsen J.C."/>
            <person name="Grijseels S."/>
            <person name="Prigent S."/>
            <person name="Ji B."/>
            <person name="Dainat J."/>
            <person name="Nielsen K.F."/>
            <person name="Frisvad J.C."/>
            <person name="Workman M."/>
            <person name="Nielsen J."/>
        </authorList>
    </citation>
    <scope>NUCLEOTIDE SEQUENCE [LARGE SCALE GENOMIC DNA]</scope>
    <source>
        <strain evidence="3">IBT 24891</strain>
    </source>
</reference>
<sequence>MAARVTQLLSSVHLAIMLAVPVDMVAMELDHVTAMGVMGNGDDVLPISWDVHVTKSNLGMHWYDI</sequence>
<feature type="signal peptide" evidence="1">
    <location>
        <begin position="1"/>
        <end position="19"/>
    </location>
</feature>
<evidence type="ECO:0000256" key="1">
    <source>
        <dbReference type="SAM" id="SignalP"/>
    </source>
</evidence>
<comment type="caution">
    <text evidence="2">The sequence shown here is derived from an EMBL/GenBank/DDBJ whole genome shotgun (WGS) entry which is preliminary data.</text>
</comment>
<feature type="chain" id="PRO_5010723344" evidence="1">
    <location>
        <begin position="20"/>
        <end position="65"/>
    </location>
</feature>
<gene>
    <name evidence="2" type="ORF">PENSTE_c018G05209</name>
</gene>
<keyword evidence="1" id="KW-0732">Signal</keyword>
<proteinExistence type="predicted"/>